<dbReference type="GO" id="GO:0008168">
    <property type="term" value="F:methyltransferase activity"/>
    <property type="evidence" value="ECO:0007669"/>
    <property type="project" value="UniProtKB-KW"/>
</dbReference>
<dbReference type="EMBL" id="CAMXCT030006622">
    <property type="protein sequence ID" value="CAL4804442.1"/>
    <property type="molecule type" value="Genomic_DNA"/>
</dbReference>
<protein>
    <submittedName>
        <fullName evidence="6">Type II methyltransferase M.HhaI (M.HhaI) (Cytosine-specific methyltransferase HhaI) (Modification methylase HhaI)</fullName>
    </submittedName>
</protein>
<dbReference type="GO" id="GO:0032259">
    <property type="term" value="P:methylation"/>
    <property type="evidence" value="ECO:0007669"/>
    <property type="project" value="UniProtKB-KW"/>
</dbReference>
<feature type="non-terminal residue" evidence="5">
    <location>
        <position position="1"/>
    </location>
</feature>
<dbReference type="InterPro" id="IPR001525">
    <property type="entry name" value="C5_MeTfrase"/>
</dbReference>
<proteinExistence type="predicted"/>
<dbReference type="PANTHER" id="PTHR46098:SF1">
    <property type="entry name" value="TRNA (CYTOSINE(38)-C(5))-METHYLTRANSFERASE"/>
    <property type="match status" value="1"/>
</dbReference>
<evidence type="ECO:0000256" key="2">
    <source>
        <dbReference type="ARBA" id="ARBA00022679"/>
    </source>
</evidence>
<dbReference type="Pfam" id="PF00145">
    <property type="entry name" value="DNA_methylase"/>
    <property type="match status" value="1"/>
</dbReference>
<dbReference type="PANTHER" id="PTHR46098">
    <property type="entry name" value="TRNA (CYTOSINE(38)-C(5))-METHYLTRANSFERASE"/>
    <property type="match status" value="1"/>
</dbReference>
<dbReference type="InterPro" id="IPR000477">
    <property type="entry name" value="RT_dom"/>
</dbReference>
<dbReference type="Gene3D" id="3.40.50.150">
    <property type="entry name" value="Vaccinia Virus protein VP39"/>
    <property type="match status" value="1"/>
</dbReference>
<dbReference type="Proteomes" id="UP001152797">
    <property type="component" value="Unassembled WGS sequence"/>
</dbReference>
<keyword evidence="3" id="KW-0949">S-adenosyl-L-methionine</keyword>
<dbReference type="OrthoDB" id="407509at2759"/>
<sequence length="1809" mass="202492">GISSSCIARDFMRFHDDRPSHEATMIWNVEWSQPLPEVKYMICGVDVCPDNILADFEVPKSAIPLPLLQASVMPVNVIELFSGGLGGWKTACNFLHEHENVAFKVLAVEIDIEAAFTYAVSHSVPLISGKTHLDPALAQQHSHLVVHADVAGDTWLSLGSAWCPDIVAISSPCPPWSSAGSSSGLYSEEGQLLIRSIAICKLLRPRAIALEQVSAFASHEHFHYVVQTLRWAGYQLYHAQVLDASDILPIARSRWLAIALRVNDDGVSHMPFQGWYPVEAQVPNTWDVILQEQFLHDARLYPKSDVLSLSARHDLLPPAKRRVVSKEHVLASRCYDGTIKIPTLMASYGSQHCLSDAWLSEKGLMNHFFRQVGKNPRYWHPVELWLMHGAHGQQFFMKDWVKAYRHVGNQICTPHALLIITNILNCLDKVPQGFDASEVIQDFISSRNKASEIAVTETQVTICTAGLTFEVFIQDGIPCEMALQLWDHAFQDLECFEKQDAVAKVWVPTDNWQESHDATPNLWVVIHEKCLYVAKPSEETVSWFLEKGNGIYVDTLGNPMNLPGFAGALTTAGFSLKSMPFVPCNIAHFVLANQFCSMQVINEQHKFQVTAIIQGPGEHRVIVAEFWANLFSKNALDAIGVSLTCNHQSNCTALIWTVQDARCPLPVQSLLIAMFSKAGYCLFSKLQDLTGRHIRIKVFGNVIWEGKLPIKFSVATLKQCLHAITCLVSGNLQYRMIQGGKQPAPESTIEQLAQDNPSSRLTCHFVLQMNGGGSENGTKAGHRTQIKNAIAGVLLEEGYDLAWTSKSVDQMMTKIGTKELSKFLQVETSKKVFAAMDFLRSCDIDIPKINTAKSSQVAANAKKKRFTSMPDPANYTVLDGVLVNENDSPCAHIPKFGGHQQGYHLCTPAVALPWLRQGDILSRDELALLIFGDLPVTTRLAHEHVTVPCQDEKGRQVLVAGVLVQCGDKKVKIVQGDGYKVDTDGTILAAVTWRKSDWPQQWTEICANPYKFLKSFPGVSDLLVSVWGKAYRQGKAQATANNANSVQVHCLFKEDKFAAFLKLSGFNMLWLSPKTKEGKPHPAWRILWLDSNLDMQAAFNNPIVAGPRPSKPSHAAANQDNYQLIGDPWANWTGPRPTAPAAPIAASTTIGPTEQQFAQQADRLNKLETAMQEMQTGQKKQEIVMEKIQKEQVNRDQEVRQQIDDKFAAMKHEIDKTFQNALNMQASQFNANMEEIKGLLRERPKRKSKTEGMQLLKRSSPVFFAQPGVGYVLEETWLATHSPVMFQLSLPGPVLFAKHIRFPKSFVELDIADQHWDNMVDVSGALQNASSIQEWGEAVENNIDKYLRQGVGSVLQFTKYHLEISLKEDAKILKNKLEYLRFLDAANHNKAAYATVRGPGMPRVHEIGRVQTCEAIAVPSDDGHEHSLYMDSIETEKFSMDFPLAIGEVSAEVISIEEHRLQVRTKESFPEWPEQIMVSQHQFAISPADLAKHLDSFWKPIWNRDHVSMDFMQAESDTCPFHELLTHMPAHPQIQVDMLSREAWSKAVKKLKAQSARGTDKISAQELKLLPWCYLEKLAVIMSSYPQGFPASFMHGLICPLSKTDEIPEAKQTRPITLLPQLYRLWAAVMTAEITKVLCTWIPNDITGLLPRRGAANAAYFSQFHIEKARRYHKSISGLTLDIIKCFNCIRWDFGFHALLALGVPRQLLVVWMASIQALTRHWLLNNQVITAGTLQQVCGPASALAFMLSQLCLMDLLTPNDGCSSERSQEEVAKGTWQFRVDKAKLAMKRVRAKRLRPGVVLPFFKEI</sequence>
<accession>A0A9P1DWX0</accession>
<keyword evidence="2" id="KW-0808">Transferase</keyword>
<keyword evidence="7" id="KW-1185">Reference proteome</keyword>
<feature type="domain" description="Reverse transcriptase" evidence="4">
    <location>
        <begin position="1610"/>
        <end position="1720"/>
    </location>
</feature>
<evidence type="ECO:0000313" key="5">
    <source>
        <dbReference type="EMBL" id="CAI4017130.1"/>
    </source>
</evidence>
<comment type="caution">
    <text evidence="5">The sequence shown here is derived from an EMBL/GenBank/DDBJ whole genome shotgun (WGS) entry which is preliminary data.</text>
</comment>
<name>A0A9P1DWX0_9DINO</name>
<evidence type="ECO:0000313" key="7">
    <source>
        <dbReference type="Proteomes" id="UP001152797"/>
    </source>
</evidence>
<evidence type="ECO:0000259" key="4">
    <source>
        <dbReference type="Pfam" id="PF00078"/>
    </source>
</evidence>
<evidence type="ECO:0000256" key="1">
    <source>
        <dbReference type="ARBA" id="ARBA00022603"/>
    </source>
</evidence>
<dbReference type="Pfam" id="PF00078">
    <property type="entry name" value="RVT_1"/>
    <property type="match status" value="1"/>
</dbReference>
<reference evidence="6 7" key="2">
    <citation type="submission" date="2024-05" db="EMBL/GenBank/DDBJ databases">
        <authorList>
            <person name="Chen Y."/>
            <person name="Shah S."/>
            <person name="Dougan E. K."/>
            <person name="Thang M."/>
            <person name="Chan C."/>
        </authorList>
    </citation>
    <scope>NUCLEOTIDE SEQUENCE [LARGE SCALE GENOMIC DNA]</scope>
</reference>
<dbReference type="SUPFAM" id="SSF53335">
    <property type="entry name" value="S-adenosyl-L-methionine-dependent methyltransferases"/>
    <property type="match status" value="1"/>
</dbReference>
<dbReference type="EMBL" id="CAMXCT010006622">
    <property type="protein sequence ID" value="CAI4017130.1"/>
    <property type="molecule type" value="Genomic_DNA"/>
</dbReference>
<organism evidence="5">
    <name type="scientific">Cladocopium goreaui</name>
    <dbReference type="NCBI Taxonomy" id="2562237"/>
    <lineage>
        <taxon>Eukaryota</taxon>
        <taxon>Sar</taxon>
        <taxon>Alveolata</taxon>
        <taxon>Dinophyceae</taxon>
        <taxon>Suessiales</taxon>
        <taxon>Symbiodiniaceae</taxon>
        <taxon>Cladocopium</taxon>
    </lineage>
</organism>
<keyword evidence="1 6" id="KW-0489">Methyltransferase</keyword>
<reference evidence="5" key="1">
    <citation type="submission" date="2022-10" db="EMBL/GenBank/DDBJ databases">
        <authorList>
            <person name="Chen Y."/>
            <person name="Dougan E. K."/>
            <person name="Chan C."/>
            <person name="Rhodes N."/>
            <person name="Thang M."/>
        </authorList>
    </citation>
    <scope>NUCLEOTIDE SEQUENCE</scope>
</reference>
<dbReference type="InterPro" id="IPR029063">
    <property type="entry name" value="SAM-dependent_MTases_sf"/>
</dbReference>
<feature type="non-terminal residue" evidence="5">
    <location>
        <position position="1809"/>
    </location>
</feature>
<evidence type="ECO:0000313" key="6">
    <source>
        <dbReference type="EMBL" id="CAL4804442.1"/>
    </source>
</evidence>
<gene>
    <name evidence="5" type="ORF">C1SCF055_LOCUS41802</name>
</gene>
<dbReference type="InterPro" id="IPR050750">
    <property type="entry name" value="C5-MTase"/>
</dbReference>
<evidence type="ECO:0000256" key="3">
    <source>
        <dbReference type="ARBA" id="ARBA00022691"/>
    </source>
</evidence>
<dbReference type="EMBL" id="CAMXCT020006622">
    <property type="protein sequence ID" value="CAL1170505.1"/>
    <property type="molecule type" value="Genomic_DNA"/>
</dbReference>